<comment type="caution">
    <text evidence="3">The sequence shown here is derived from an EMBL/GenBank/DDBJ whole genome shotgun (WGS) entry which is preliminary data.</text>
</comment>
<proteinExistence type="inferred from homology"/>
<dbReference type="InterPro" id="IPR036962">
    <property type="entry name" value="Glyco_hydro_3_N_sf"/>
</dbReference>
<dbReference type="InterPro" id="IPR044993">
    <property type="entry name" value="BXL"/>
</dbReference>
<gene>
    <name evidence="3" type="ORF">PXEA_LOCUS7528</name>
</gene>
<protein>
    <submittedName>
        <fullName evidence="3">Uncharacterized protein</fullName>
    </submittedName>
</protein>
<evidence type="ECO:0000313" key="3">
    <source>
        <dbReference type="EMBL" id="VEL14088.1"/>
    </source>
</evidence>
<dbReference type="Gene3D" id="3.20.20.300">
    <property type="entry name" value="Glycoside hydrolase, family 3, N-terminal domain"/>
    <property type="match status" value="1"/>
</dbReference>
<name>A0A448WKW8_9PLAT</name>
<organism evidence="3 4">
    <name type="scientific">Protopolystoma xenopodis</name>
    <dbReference type="NCBI Taxonomy" id="117903"/>
    <lineage>
        <taxon>Eukaryota</taxon>
        <taxon>Metazoa</taxon>
        <taxon>Spiralia</taxon>
        <taxon>Lophotrochozoa</taxon>
        <taxon>Platyhelminthes</taxon>
        <taxon>Monogenea</taxon>
        <taxon>Polyopisthocotylea</taxon>
        <taxon>Polystomatidea</taxon>
        <taxon>Polystomatidae</taxon>
        <taxon>Protopolystoma</taxon>
    </lineage>
</organism>
<evidence type="ECO:0000256" key="1">
    <source>
        <dbReference type="ARBA" id="ARBA00005336"/>
    </source>
</evidence>
<accession>A0A448WKW8</accession>
<dbReference type="Proteomes" id="UP000784294">
    <property type="component" value="Unassembled WGS sequence"/>
</dbReference>
<dbReference type="PANTHER" id="PTHR42721">
    <property type="entry name" value="SUGAR HYDROLASE-RELATED"/>
    <property type="match status" value="1"/>
</dbReference>
<keyword evidence="2" id="KW-0378">Hydrolase</keyword>
<dbReference type="AlphaFoldDB" id="A0A448WKW8"/>
<dbReference type="PANTHER" id="PTHR42721:SF3">
    <property type="entry name" value="BETA-D-XYLOSIDASE 5-RELATED"/>
    <property type="match status" value="1"/>
</dbReference>
<dbReference type="GO" id="GO:0009044">
    <property type="term" value="F:xylan 1,4-beta-xylosidase activity"/>
    <property type="evidence" value="ECO:0007669"/>
    <property type="project" value="InterPro"/>
</dbReference>
<comment type="similarity">
    <text evidence="1">Belongs to the glycosyl hydrolase 3 family.</text>
</comment>
<evidence type="ECO:0000313" key="4">
    <source>
        <dbReference type="Proteomes" id="UP000784294"/>
    </source>
</evidence>
<dbReference type="GO" id="GO:0046556">
    <property type="term" value="F:alpha-L-arabinofuranosidase activity"/>
    <property type="evidence" value="ECO:0007669"/>
    <property type="project" value="TreeGrafter"/>
</dbReference>
<reference evidence="3" key="1">
    <citation type="submission" date="2018-11" db="EMBL/GenBank/DDBJ databases">
        <authorList>
            <consortium name="Pathogen Informatics"/>
        </authorList>
    </citation>
    <scope>NUCLEOTIDE SEQUENCE</scope>
</reference>
<sequence length="90" mass="9559">MVLHAGPGLPSPGISHLGIRPYNWRAECLHGMGRGEPATAFPMAINLAASFSQATMEAVAFATGLEARAIRNANVDRGNYSVRCGFSNKE</sequence>
<dbReference type="EMBL" id="CAAALY010019951">
    <property type="protein sequence ID" value="VEL14088.1"/>
    <property type="molecule type" value="Genomic_DNA"/>
</dbReference>
<keyword evidence="4" id="KW-1185">Reference proteome</keyword>
<evidence type="ECO:0000256" key="2">
    <source>
        <dbReference type="ARBA" id="ARBA00022801"/>
    </source>
</evidence>
<dbReference type="GO" id="GO:0045493">
    <property type="term" value="P:xylan catabolic process"/>
    <property type="evidence" value="ECO:0007669"/>
    <property type="project" value="InterPro"/>
</dbReference>
<dbReference type="GO" id="GO:0031222">
    <property type="term" value="P:arabinan catabolic process"/>
    <property type="evidence" value="ECO:0007669"/>
    <property type="project" value="TreeGrafter"/>
</dbReference>
<dbReference type="InterPro" id="IPR017853">
    <property type="entry name" value="GH"/>
</dbReference>
<dbReference type="SUPFAM" id="SSF51445">
    <property type="entry name" value="(Trans)glycosidases"/>
    <property type="match status" value="1"/>
</dbReference>
<dbReference type="OrthoDB" id="47059at2759"/>